<reference evidence="3" key="1">
    <citation type="submission" date="2021-06" db="EMBL/GenBank/DDBJ databases">
        <title>Genome Sequence of Mortierella hyaline Strain SCG-10, a Cold-Adapted, Nitrate-Reducing Fungus Isolated from Soil in Minnesota, USA.</title>
        <authorList>
            <person name="Aldossari N."/>
        </authorList>
    </citation>
    <scope>NUCLEOTIDE SEQUENCE</scope>
    <source>
        <strain evidence="3">SCG-10</strain>
    </source>
</reference>
<evidence type="ECO:0000313" key="3">
    <source>
        <dbReference type="EMBL" id="KAG9070411.1"/>
    </source>
</evidence>
<sequence length="824" mass="92742">MGLRPRQLQGIGEFGVLNFNKPDTQSPGGASQTRSAWAAESEQKYLGDRGSYTTGLNGQTPTSTRKKPSTIPQKLLRVLNCITDENMTLPTFLEELFKSKDEVVKQWTGVFHESKGAERVLKIWDSTLQGTKWEEDFVNSAVDVVVNRTLKHLRNDEIRKDWRLPHTKVTGQKVAGFLVDDFRFLHRYAEGAKYLTRFLKGLLEEDISDQKLSRKSRKRRRAQKPTSVRGCIAAMLIFMSSQKVNAFQTIMGLFLHCTGCPKRVLEVLSGLGLSISYSQVQNGLRSLTKDAREQVKEAVEKFDWYIVYDNLNIANKHHNQRSDKRDIFDNGTAATVILFPPDKDQPPTAPPALFRPEDERPNPVAALFLPNKFDWEVFRQVSRSHVSNAIVRSSPEGSTAAAIPAMPIKKLNVNKTALFPLQTMRLDESTIAGNLAVLERITQVGLQLPESWFAHPKNTIVAGDHMTVSRLLTLKIHRIVDTDPYHSLAWVHPTLQLFHLGMNLCGTIFRTHFGSPLLPGSLASIIILLGRKRLTKEKQEFKAADELLRIVFDAMVQSLCESLREVGASDELDLPRFTETITNSFCGLPSPSLFGLPCTTVNINALLFLRDVAVHIELTEAVKAGDIGRISHLLPIITLMMHGGGNTNYALELLRLLYGIRHLWTDEWTTRVLSSMLVNPKGLEGGWMATDMLQENHNYLIKSIFSSKGSNMTWEYLRDAISTNIRTFQDISWMFEREVGVGSNSTKHQKPSTASDISKIQRYFRHSGILCKSGQCDQGDLVVDLQGHGGDKMAWGSIVRFLDRHRQEDAVDLEETEALENVIN</sequence>
<feature type="region of interest" description="Disordered" evidence="1">
    <location>
        <begin position="20"/>
        <end position="69"/>
    </location>
</feature>
<comment type="caution">
    <text evidence="3">The sequence shown here is derived from an EMBL/GenBank/DDBJ whole genome shotgun (WGS) entry which is preliminary data.</text>
</comment>
<dbReference type="AlphaFoldDB" id="A0A9P7Y332"/>
<evidence type="ECO:0000313" key="4">
    <source>
        <dbReference type="Proteomes" id="UP000707451"/>
    </source>
</evidence>
<feature type="domain" description="DUF6589" evidence="2">
    <location>
        <begin position="361"/>
        <end position="748"/>
    </location>
</feature>
<name>A0A9P7Y332_9FUNG</name>
<gene>
    <name evidence="3" type="ORF">KI688_009748</name>
</gene>
<evidence type="ECO:0000259" key="2">
    <source>
        <dbReference type="Pfam" id="PF20231"/>
    </source>
</evidence>
<dbReference type="EMBL" id="JAHRHY010000004">
    <property type="protein sequence ID" value="KAG9070411.1"/>
    <property type="molecule type" value="Genomic_DNA"/>
</dbReference>
<accession>A0A9P7Y332</accession>
<feature type="compositionally biased region" description="Polar residues" evidence="1">
    <location>
        <begin position="21"/>
        <end position="35"/>
    </location>
</feature>
<proteinExistence type="predicted"/>
<protein>
    <recommendedName>
        <fullName evidence="2">DUF6589 domain-containing protein</fullName>
    </recommendedName>
</protein>
<dbReference type="Proteomes" id="UP000707451">
    <property type="component" value="Unassembled WGS sequence"/>
</dbReference>
<organism evidence="3 4">
    <name type="scientific">Linnemannia hyalina</name>
    <dbReference type="NCBI Taxonomy" id="64524"/>
    <lineage>
        <taxon>Eukaryota</taxon>
        <taxon>Fungi</taxon>
        <taxon>Fungi incertae sedis</taxon>
        <taxon>Mucoromycota</taxon>
        <taxon>Mortierellomycotina</taxon>
        <taxon>Mortierellomycetes</taxon>
        <taxon>Mortierellales</taxon>
        <taxon>Mortierellaceae</taxon>
        <taxon>Linnemannia</taxon>
    </lineage>
</organism>
<dbReference type="InterPro" id="IPR046496">
    <property type="entry name" value="DUF6589"/>
</dbReference>
<keyword evidence="4" id="KW-1185">Reference proteome</keyword>
<feature type="compositionally biased region" description="Polar residues" evidence="1">
    <location>
        <begin position="51"/>
        <end position="63"/>
    </location>
</feature>
<evidence type="ECO:0000256" key="1">
    <source>
        <dbReference type="SAM" id="MobiDB-lite"/>
    </source>
</evidence>
<dbReference type="OrthoDB" id="2496395at2759"/>
<dbReference type="Pfam" id="PF20231">
    <property type="entry name" value="DUF6589"/>
    <property type="match status" value="1"/>
</dbReference>